<reference evidence="8 9" key="1">
    <citation type="journal article" date="2021" name="Int. J. Syst. Evol. Microbiol.">
        <title>Reticulibacter mediterranei gen. nov., sp. nov., within the new family Reticulibacteraceae fam. nov., and Ktedonospora formicarum gen. nov., sp. nov., Ktedonobacter robiniae sp. nov., Dictyobacter formicarum sp. nov. and Dictyobacter arantiisoli sp. nov., belonging to the class Ktedonobacteria.</title>
        <authorList>
            <person name="Yabe S."/>
            <person name="Zheng Y."/>
            <person name="Wang C.M."/>
            <person name="Sakai Y."/>
            <person name="Abe K."/>
            <person name="Yokota A."/>
            <person name="Donadio S."/>
            <person name="Cavaletti L."/>
            <person name="Monciardini P."/>
        </authorList>
    </citation>
    <scope>NUCLEOTIDE SEQUENCE [LARGE SCALE GENOMIC DNA]</scope>
    <source>
        <strain evidence="8 9">SOSP1-9</strain>
    </source>
</reference>
<evidence type="ECO:0000256" key="6">
    <source>
        <dbReference type="SAM" id="Phobius"/>
    </source>
</evidence>
<dbReference type="PANTHER" id="PTHR43124">
    <property type="entry name" value="PURINE EFFLUX PUMP PBUE"/>
    <property type="match status" value="1"/>
</dbReference>
<keyword evidence="9" id="KW-1185">Reference proteome</keyword>
<feature type="transmembrane region" description="Helical" evidence="6">
    <location>
        <begin position="160"/>
        <end position="179"/>
    </location>
</feature>
<dbReference type="InterPro" id="IPR020846">
    <property type="entry name" value="MFS_dom"/>
</dbReference>
<organism evidence="8 9">
    <name type="scientific">Dictyobacter formicarum</name>
    <dbReference type="NCBI Taxonomy" id="2778368"/>
    <lineage>
        <taxon>Bacteria</taxon>
        <taxon>Bacillati</taxon>
        <taxon>Chloroflexota</taxon>
        <taxon>Ktedonobacteria</taxon>
        <taxon>Ktedonobacterales</taxon>
        <taxon>Dictyobacteraceae</taxon>
        <taxon>Dictyobacter</taxon>
    </lineage>
</organism>
<dbReference type="InterPro" id="IPR010645">
    <property type="entry name" value="MFS_4"/>
</dbReference>
<keyword evidence="3 6" id="KW-0812">Transmembrane</keyword>
<dbReference type="Gene3D" id="1.20.1250.20">
    <property type="entry name" value="MFS general substrate transporter like domains"/>
    <property type="match status" value="2"/>
</dbReference>
<dbReference type="Pfam" id="PF06779">
    <property type="entry name" value="MFS_4"/>
    <property type="match status" value="1"/>
</dbReference>
<feature type="transmembrane region" description="Helical" evidence="6">
    <location>
        <begin position="26"/>
        <end position="47"/>
    </location>
</feature>
<dbReference type="SUPFAM" id="SSF103473">
    <property type="entry name" value="MFS general substrate transporter"/>
    <property type="match status" value="1"/>
</dbReference>
<evidence type="ECO:0000256" key="2">
    <source>
        <dbReference type="ARBA" id="ARBA00022475"/>
    </source>
</evidence>
<evidence type="ECO:0000313" key="9">
    <source>
        <dbReference type="Proteomes" id="UP000635565"/>
    </source>
</evidence>
<feature type="transmembrane region" description="Helical" evidence="6">
    <location>
        <begin position="67"/>
        <end position="88"/>
    </location>
</feature>
<comment type="subcellular location">
    <subcellularLocation>
        <location evidence="1">Cell membrane</location>
        <topology evidence="1">Multi-pass membrane protein</topology>
    </subcellularLocation>
</comment>
<evidence type="ECO:0000313" key="8">
    <source>
        <dbReference type="EMBL" id="GHO85735.1"/>
    </source>
</evidence>
<dbReference type="EMBL" id="BNJJ01000010">
    <property type="protein sequence ID" value="GHO85735.1"/>
    <property type="molecule type" value="Genomic_DNA"/>
</dbReference>
<evidence type="ECO:0000259" key="7">
    <source>
        <dbReference type="PROSITE" id="PS50850"/>
    </source>
</evidence>
<dbReference type="Proteomes" id="UP000635565">
    <property type="component" value="Unassembled WGS sequence"/>
</dbReference>
<comment type="caution">
    <text evidence="8">The sequence shown here is derived from an EMBL/GenBank/DDBJ whole genome shotgun (WGS) entry which is preliminary data.</text>
</comment>
<evidence type="ECO:0000256" key="5">
    <source>
        <dbReference type="ARBA" id="ARBA00023136"/>
    </source>
</evidence>
<gene>
    <name evidence="8" type="ORF">KSZ_37410</name>
</gene>
<dbReference type="InterPro" id="IPR050189">
    <property type="entry name" value="MFS_Efflux_Transporters"/>
</dbReference>
<feature type="transmembrane region" description="Helical" evidence="6">
    <location>
        <begin position="123"/>
        <end position="148"/>
    </location>
</feature>
<proteinExistence type="predicted"/>
<evidence type="ECO:0000256" key="1">
    <source>
        <dbReference type="ARBA" id="ARBA00004651"/>
    </source>
</evidence>
<feature type="transmembrane region" description="Helical" evidence="6">
    <location>
        <begin position="313"/>
        <end position="331"/>
    </location>
</feature>
<feature type="domain" description="Major facilitator superfamily (MFS) profile" evidence="7">
    <location>
        <begin position="31"/>
        <end position="426"/>
    </location>
</feature>
<dbReference type="InterPro" id="IPR036259">
    <property type="entry name" value="MFS_trans_sf"/>
</dbReference>
<dbReference type="PROSITE" id="PS50850">
    <property type="entry name" value="MFS"/>
    <property type="match status" value="1"/>
</dbReference>
<accession>A0ABQ3VI57</accession>
<evidence type="ECO:0000256" key="3">
    <source>
        <dbReference type="ARBA" id="ARBA00022692"/>
    </source>
</evidence>
<feature type="transmembrane region" description="Helical" evidence="6">
    <location>
        <begin position="185"/>
        <end position="206"/>
    </location>
</feature>
<name>A0ABQ3VI57_9CHLR</name>
<feature type="transmembrane region" description="Helical" evidence="6">
    <location>
        <begin position="281"/>
        <end position="301"/>
    </location>
</feature>
<feature type="transmembrane region" description="Helical" evidence="6">
    <location>
        <begin position="402"/>
        <end position="422"/>
    </location>
</feature>
<sequence>MFSFAKSLPEQQGQATEEEATRYQHALSWFTGWAAFVFATLLGFARLSYGLLLPALKADLHVTYSTLSGVATLNFVGYLLGTLGMPWLLARIRNQQRLNLLALLGTQVTMVGAALSMNSWQLGAWRLCNGLFAAIATVLTMTLSLECIYPRERGQASGMIWMGGALGLMLSGLIAPPIIAAGTTLGWRLVWLVMGSAGIIAALGFYMARSRQTMRRPVIKGMDSSVVSAEKTSIWLTLRPLFLPRRLLWLSLTFLGFGGGYITYFTFFISLLTQQGVPTLYAGFVWAAIGLAASVSSWIWGRLLDRRPSGFTLALPLALGVLGSLVVLTNMPLIEYIGAALVGLSALLGPPLMITVLLKRAVPDSAYAISYSTLTALFATGQILGPLLGGLVIGWLGLQAGIASSALLLGLAALCACGYGWVQREK</sequence>
<feature type="transmembrane region" description="Helical" evidence="6">
    <location>
        <begin position="370"/>
        <end position="396"/>
    </location>
</feature>
<keyword evidence="4 6" id="KW-1133">Transmembrane helix</keyword>
<dbReference type="PANTHER" id="PTHR43124:SF3">
    <property type="entry name" value="CHLORAMPHENICOL EFFLUX PUMP RV0191"/>
    <property type="match status" value="1"/>
</dbReference>
<dbReference type="RefSeq" id="WP_201363378.1">
    <property type="nucleotide sequence ID" value="NZ_BNJJ01000010.1"/>
</dbReference>
<feature type="transmembrane region" description="Helical" evidence="6">
    <location>
        <begin position="247"/>
        <end position="269"/>
    </location>
</feature>
<evidence type="ECO:0000256" key="4">
    <source>
        <dbReference type="ARBA" id="ARBA00022989"/>
    </source>
</evidence>
<feature type="transmembrane region" description="Helical" evidence="6">
    <location>
        <begin position="100"/>
        <end position="117"/>
    </location>
</feature>
<keyword evidence="5 6" id="KW-0472">Membrane</keyword>
<protein>
    <submittedName>
        <fullName evidence="8">MFS transporter</fullName>
    </submittedName>
</protein>
<feature type="transmembrane region" description="Helical" evidence="6">
    <location>
        <begin position="337"/>
        <end position="358"/>
    </location>
</feature>
<keyword evidence="2" id="KW-1003">Cell membrane</keyword>